<dbReference type="EMBL" id="JAMZEL010000001">
    <property type="protein sequence ID" value="MCP1381354.1"/>
    <property type="molecule type" value="Genomic_DNA"/>
</dbReference>
<evidence type="ECO:0000313" key="11">
    <source>
        <dbReference type="Proteomes" id="UP001204772"/>
    </source>
</evidence>
<dbReference type="PRINTS" id="PR00757">
    <property type="entry name" value="AMINEOXDASEF"/>
</dbReference>
<keyword evidence="7" id="KW-0073">Auxin biosynthesis</keyword>
<reference evidence="10 11" key="1">
    <citation type="submission" date="2022-06" db="EMBL/GenBank/DDBJ databases">
        <title>Runella sp. S5 genome sequencing.</title>
        <authorList>
            <person name="Park S."/>
        </authorList>
    </citation>
    <scope>NUCLEOTIDE SEQUENCE [LARGE SCALE GENOMIC DNA]</scope>
    <source>
        <strain evidence="10 11">S5</strain>
    </source>
</reference>
<organism evidence="10 11">
    <name type="scientific">Runella salmonicolor</name>
    <dbReference type="NCBI Taxonomy" id="2950278"/>
    <lineage>
        <taxon>Bacteria</taxon>
        <taxon>Pseudomonadati</taxon>
        <taxon>Bacteroidota</taxon>
        <taxon>Cytophagia</taxon>
        <taxon>Cytophagales</taxon>
        <taxon>Spirosomataceae</taxon>
        <taxon>Runella</taxon>
    </lineage>
</organism>
<evidence type="ECO:0000313" key="10">
    <source>
        <dbReference type="EMBL" id="MCP1381354.1"/>
    </source>
</evidence>
<dbReference type="InterPro" id="IPR036188">
    <property type="entry name" value="FAD/NAD-bd_sf"/>
</dbReference>
<protein>
    <recommendedName>
        <fullName evidence="5">Tryptophan 2-monooxygenase</fullName>
        <ecNumber evidence="4">1.13.12.3</ecNumber>
    </recommendedName>
</protein>
<evidence type="ECO:0000256" key="7">
    <source>
        <dbReference type="ARBA" id="ARBA00023070"/>
    </source>
</evidence>
<dbReference type="RefSeq" id="WP_253524850.1">
    <property type="nucleotide sequence ID" value="NZ_JAMZEL010000001.1"/>
</dbReference>
<feature type="domain" description="Amine oxidase" evidence="9">
    <location>
        <begin position="228"/>
        <end position="450"/>
    </location>
</feature>
<comment type="similarity">
    <text evidence="3">Belongs to the tryptophan 2-monooxygenase family.</text>
</comment>
<dbReference type="Proteomes" id="UP001204772">
    <property type="component" value="Unassembled WGS sequence"/>
</dbReference>
<comment type="catalytic activity">
    <reaction evidence="8">
        <text>L-tryptophan + O2 = indole-3-acetamide + CO2 + H2O</text>
        <dbReference type="Rhea" id="RHEA:16165"/>
        <dbReference type="ChEBI" id="CHEBI:15377"/>
        <dbReference type="ChEBI" id="CHEBI:15379"/>
        <dbReference type="ChEBI" id="CHEBI:16031"/>
        <dbReference type="ChEBI" id="CHEBI:16526"/>
        <dbReference type="ChEBI" id="CHEBI:57912"/>
        <dbReference type="EC" id="1.13.12.3"/>
    </reaction>
</comment>
<keyword evidence="11" id="KW-1185">Reference proteome</keyword>
<dbReference type="SUPFAM" id="SSF54373">
    <property type="entry name" value="FAD-linked reductases, C-terminal domain"/>
    <property type="match status" value="1"/>
</dbReference>
<dbReference type="PROSITE" id="PS51257">
    <property type="entry name" value="PROKAR_LIPOPROTEIN"/>
    <property type="match status" value="1"/>
</dbReference>
<evidence type="ECO:0000256" key="2">
    <source>
        <dbReference type="ARBA" id="ARBA00004814"/>
    </source>
</evidence>
<dbReference type="InterPro" id="IPR002937">
    <property type="entry name" value="Amino_oxidase"/>
</dbReference>
<evidence type="ECO:0000256" key="8">
    <source>
        <dbReference type="ARBA" id="ARBA00047321"/>
    </source>
</evidence>
<evidence type="ECO:0000259" key="9">
    <source>
        <dbReference type="Pfam" id="PF01593"/>
    </source>
</evidence>
<sequence>MQRRDFIKNTVFTTGAIAFGSCKEEDPYAEREYKGQIAIIGAGAAGLYAGSLLAEKKANYTIYEAADQIGGRIRSLKGFADFDIELGAEKIQGNRSLWYDWVKESGASFVSNTSTDFYQIGNQVLSEAQWGNNADFKAAVSLAQQSMNYSGADTTLLQYMESAKLASGVRHIADALVANPHGTSANRLSVLGTAEERQAWSAGEGEFLLANRSLTSVLEEKFKNILPRVVFNTQIKRIDYTNERIMLEDAQAQRRYVDKVIITVPLAVLQSTDLQFVPALPESKLASIRGIGTGAGIKVILEFNQRFWDAATDSVYTSGAIPEYRVSSNGRSTKSFVLTGLTMGEKAEALSAQSSAAAIQSIIKELDVIYGKGVASGALTNARLMDWGKDPFIKGAYSYPIVGGGGLLTRQTLSLPVQRKVYFAGEATHYGGHSGTVHGAIESGRRVVEELYRDVT</sequence>
<dbReference type="Gene3D" id="3.50.50.60">
    <property type="entry name" value="FAD/NAD(P)-binding domain"/>
    <property type="match status" value="1"/>
</dbReference>
<dbReference type="InterPro" id="IPR050281">
    <property type="entry name" value="Flavin_monoamine_oxidase"/>
</dbReference>
<comment type="pathway">
    <text evidence="2">Plant hormone metabolism; auxin biosynthesis.</text>
</comment>
<evidence type="ECO:0000256" key="3">
    <source>
        <dbReference type="ARBA" id="ARBA00005833"/>
    </source>
</evidence>
<evidence type="ECO:0000256" key="1">
    <source>
        <dbReference type="ARBA" id="ARBA00001974"/>
    </source>
</evidence>
<keyword evidence="6" id="KW-0560">Oxidoreductase</keyword>
<evidence type="ECO:0000256" key="5">
    <source>
        <dbReference type="ARBA" id="ARBA00017871"/>
    </source>
</evidence>
<dbReference type="Gene3D" id="3.90.660.10">
    <property type="match status" value="1"/>
</dbReference>
<dbReference type="PANTHER" id="PTHR10742">
    <property type="entry name" value="FLAVIN MONOAMINE OXIDASE"/>
    <property type="match status" value="1"/>
</dbReference>
<accession>A0ABT1FI10</accession>
<dbReference type="PANTHER" id="PTHR10742:SF418">
    <property type="entry name" value="AMINE OXIDASE DOMAIN-CONTAINING PROTEIN"/>
    <property type="match status" value="1"/>
</dbReference>
<comment type="caution">
    <text evidence="10">The sequence shown here is derived from an EMBL/GenBank/DDBJ whole genome shotgun (WGS) entry which is preliminary data.</text>
</comment>
<evidence type="ECO:0000256" key="4">
    <source>
        <dbReference type="ARBA" id="ARBA00012535"/>
    </source>
</evidence>
<dbReference type="InterPro" id="IPR001613">
    <property type="entry name" value="Flavin_amine_oxidase"/>
</dbReference>
<dbReference type="Pfam" id="PF13450">
    <property type="entry name" value="NAD_binding_8"/>
    <property type="match status" value="1"/>
</dbReference>
<gene>
    <name evidence="10" type="ORF">NCI00_02920</name>
</gene>
<evidence type="ECO:0000256" key="6">
    <source>
        <dbReference type="ARBA" id="ARBA00023002"/>
    </source>
</evidence>
<dbReference type="EC" id="1.13.12.3" evidence="4"/>
<dbReference type="Pfam" id="PF01593">
    <property type="entry name" value="Amino_oxidase"/>
    <property type="match status" value="1"/>
</dbReference>
<comment type="cofactor">
    <cofactor evidence="1">
        <name>FAD</name>
        <dbReference type="ChEBI" id="CHEBI:57692"/>
    </cofactor>
</comment>
<dbReference type="SUPFAM" id="SSF51905">
    <property type="entry name" value="FAD/NAD(P)-binding domain"/>
    <property type="match status" value="1"/>
</dbReference>
<proteinExistence type="inferred from homology"/>
<name>A0ABT1FI10_9BACT</name>